<evidence type="ECO:0000313" key="3">
    <source>
        <dbReference type="Proteomes" id="UP001243330"/>
    </source>
</evidence>
<gene>
    <name evidence="2" type="ORF">CCHR01_18675</name>
</gene>
<protein>
    <submittedName>
        <fullName evidence="2">Uncharacterized protein</fullName>
    </submittedName>
</protein>
<reference evidence="2" key="1">
    <citation type="submission" date="2023-01" db="EMBL/GenBank/DDBJ databases">
        <title>Colletotrichum chrysophilum M932 genome sequence.</title>
        <authorList>
            <person name="Baroncelli R."/>
        </authorList>
    </citation>
    <scope>NUCLEOTIDE SEQUENCE</scope>
    <source>
        <strain evidence="2">M932</strain>
    </source>
</reference>
<sequence length="117" mass="12792">MAPTPAQSQHDLICDLLTDGSFTNAEIATAARCSTHAVQRIRQRPDYFAATRAPPNGAGRPRDITPPMLSALCERLLEKPAIHLEEMKVFLSNKVDKSVTASTTSRTLRRAGWKSGC</sequence>
<evidence type="ECO:0000256" key="1">
    <source>
        <dbReference type="SAM" id="MobiDB-lite"/>
    </source>
</evidence>
<keyword evidence="3" id="KW-1185">Reference proteome</keyword>
<dbReference type="EMBL" id="JAQOWY010000780">
    <property type="protein sequence ID" value="KAK1838707.1"/>
    <property type="molecule type" value="Genomic_DNA"/>
</dbReference>
<dbReference type="SUPFAM" id="SSF46689">
    <property type="entry name" value="Homeodomain-like"/>
    <property type="match status" value="1"/>
</dbReference>
<organism evidence="2 3">
    <name type="scientific">Colletotrichum chrysophilum</name>
    <dbReference type="NCBI Taxonomy" id="1836956"/>
    <lineage>
        <taxon>Eukaryota</taxon>
        <taxon>Fungi</taxon>
        <taxon>Dikarya</taxon>
        <taxon>Ascomycota</taxon>
        <taxon>Pezizomycotina</taxon>
        <taxon>Sordariomycetes</taxon>
        <taxon>Hypocreomycetidae</taxon>
        <taxon>Glomerellales</taxon>
        <taxon>Glomerellaceae</taxon>
        <taxon>Colletotrichum</taxon>
        <taxon>Colletotrichum gloeosporioides species complex</taxon>
    </lineage>
</organism>
<dbReference type="Proteomes" id="UP001243330">
    <property type="component" value="Unassembled WGS sequence"/>
</dbReference>
<evidence type="ECO:0000313" key="2">
    <source>
        <dbReference type="EMBL" id="KAK1838707.1"/>
    </source>
</evidence>
<feature type="region of interest" description="Disordered" evidence="1">
    <location>
        <begin position="46"/>
        <end position="65"/>
    </location>
</feature>
<dbReference type="AlphaFoldDB" id="A0AAD8ZZX6"/>
<dbReference type="InterPro" id="IPR009057">
    <property type="entry name" value="Homeodomain-like_sf"/>
</dbReference>
<proteinExistence type="predicted"/>
<accession>A0AAD8ZZX6</accession>
<comment type="caution">
    <text evidence="2">The sequence shown here is derived from an EMBL/GenBank/DDBJ whole genome shotgun (WGS) entry which is preliminary data.</text>
</comment>
<name>A0AAD8ZZX6_9PEZI</name>